<proteinExistence type="predicted"/>
<dbReference type="PANTHER" id="PTHR34406:SF1">
    <property type="entry name" value="PROTEIN YCEI"/>
    <property type="match status" value="1"/>
</dbReference>
<dbReference type="PIRSF" id="PIRSF029811">
    <property type="entry name" value="UCP029811"/>
    <property type="match status" value="1"/>
</dbReference>
<protein>
    <submittedName>
        <fullName evidence="3">YceI family protein</fullName>
    </submittedName>
</protein>
<comment type="caution">
    <text evidence="3">The sequence shown here is derived from an EMBL/GenBank/DDBJ whole genome shotgun (WGS) entry which is preliminary data.</text>
</comment>
<keyword evidence="4" id="KW-1185">Reference proteome</keyword>
<name>A0A7X4VWF5_9GAMM</name>
<dbReference type="AlphaFoldDB" id="A0A7X4VWF5"/>
<dbReference type="PANTHER" id="PTHR34406">
    <property type="entry name" value="PROTEIN YCEI"/>
    <property type="match status" value="1"/>
</dbReference>
<keyword evidence="1" id="KW-0732">Signal</keyword>
<sequence length="189" mass="20394">MKALLVSALLLATPAWAQAAWQLDEEHSSVHYVSIKNASTGEINSFGKLSGSIEEQESRVVIDLSSVETGIDIRNERMQEMLFETGQFGEAEVSIAMGEAALSDMQVGERRQETQSLSLSLHGETLELEAEMQAIRLDDSTLLISSVHPVIISAEDFGLGEGVEALREVAGLSAISTAVPVSFNLVFTQ</sequence>
<feature type="signal peptide" evidence="1">
    <location>
        <begin position="1"/>
        <end position="19"/>
    </location>
</feature>
<dbReference type="Gene3D" id="2.40.128.110">
    <property type="entry name" value="Lipid/polyisoprenoid-binding, YceI-like"/>
    <property type="match status" value="1"/>
</dbReference>
<organism evidence="3 4">
    <name type="scientific">Halomonas icarae</name>
    <dbReference type="NCBI Taxonomy" id="2691040"/>
    <lineage>
        <taxon>Bacteria</taxon>
        <taxon>Pseudomonadati</taxon>
        <taxon>Pseudomonadota</taxon>
        <taxon>Gammaproteobacteria</taxon>
        <taxon>Oceanospirillales</taxon>
        <taxon>Halomonadaceae</taxon>
        <taxon>Halomonas</taxon>
    </lineage>
</organism>
<dbReference type="InterPro" id="IPR027016">
    <property type="entry name" value="UCP029811"/>
</dbReference>
<dbReference type="InterPro" id="IPR036761">
    <property type="entry name" value="TTHA0802/YceI-like_sf"/>
</dbReference>
<dbReference type="SUPFAM" id="SSF101874">
    <property type="entry name" value="YceI-like"/>
    <property type="match status" value="1"/>
</dbReference>
<dbReference type="Proteomes" id="UP000448235">
    <property type="component" value="Unassembled WGS sequence"/>
</dbReference>
<dbReference type="InterPro" id="IPR007372">
    <property type="entry name" value="Lipid/polyisoprenoid-bd_YceI"/>
</dbReference>
<reference evidence="3 4" key="1">
    <citation type="submission" date="2019-12" db="EMBL/GenBank/DDBJ databases">
        <title>Draft genome sequencing of Halomonas icarensis D1-1.</title>
        <authorList>
            <person name="Pandiyan K."/>
            <person name="Kushwaha P."/>
            <person name="Gowdham M."/>
            <person name="Chakdar H."/>
            <person name="Singh A."/>
            <person name="Kumar M."/>
            <person name="Saxena A.K."/>
        </authorList>
    </citation>
    <scope>NUCLEOTIDE SEQUENCE [LARGE SCALE GENOMIC DNA]</scope>
    <source>
        <strain evidence="3 4">D1-1</strain>
    </source>
</reference>
<evidence type="ECO:0000313" key="3">
    <source>
        <dbReference type="EMBL" id="NAW11270.1"/>
    </source>
</evidence>
<evidence type="ECO:0000256" key="1">
    <source>
        <dbReference type="SAM" id="SignalP"/>
    </source>
</evidence>
<dbReference type="Pfam" id="PF04264">
    <property type="entry name" value="YceI"/>
    <property type="match status" value="1"/>
</dbReference>
<gene>
    <name evidence="3" type="ORF">GRB80_00195</name>
</gene>
<feature type="domain" description="Lipid/polyisoprenoid-binding YceI-like" evidence="2">
    <location>
        <begin position="20"/>
        <end position="188"/>
    </location>
</feature>
<dbReference type="EMBL" id="WUTS01000001">
    <property type="protein sequence ID" value="NAW11270.1"/>
    <property type="molecule type" value="Genomic_DNA"/>
</dbReference>
<evidence type="ECO:0000313" key="4">
    <source>
        <dbReference type="Proteomes" id="UP000448235"/>
    </source>
</evidence>
<accession>A0A7X4VWF5</accession>
<dbReference type="RefSeq" id="WP_161422114.1">
    <property type="nucleotide sequence ID" value="NZ_JARWMY010000002.1"/>
</dbReference>
<dbReference type="SMART" id="SM00867">
    <property type="entry name" value="YceI"/>
    <property type="match status" value="1"/>
</dbReference>
<feature type="chain" id="PRO_5031178553" evidence="1">
    <location>
        <begin position="20"/>
        <end position="189"/>
    </location>
</feature>
<evidence type="ECO:0000259" key="2">
    <source>
        <dbReference type="SMART" id="SM00867"/>
    </source>
</evidence>